<dbReference type="Proteomes" id="UP001157017">
    <property type="component" value="Unassembled WGS sequence"/>
</dbReference>
<feature type="region of interest" description="Disordered" evidence="1">
    <location>
        <begin position="261"/>
        <end position="314"/>
    </location>
</feature>
<comment type="caution">
    <text evidence="2">The sequence shown here is derived from an EMBL/GenBank/DDBJ whole genome shotgun (WGS) entry which is preliminary data.</text>
</comment>
<accession>A0ABQ6JI18</accession>
<keyword evidence="3" id="KW-1185">Reference proteome</keyword>
<evidence type="ECO:0000313" key="3">
    <source>
        <dbReference type="Proteomes" id="UP001157017"/>
    </source>
</evidence>
<sequence length="314" mass="35624">MGVHLCKDFIPLRNDTPLSREPAGGEFYYEYKVFLNCQSFQLNADRNVITNEESDEIAWIWDDFQANVWPDIQARTNPYNAMKRAEEAGIESIKKTNEAASLKSAYVTSPNVKIAKSAASLAFVKQPRKEADVSHLLAMMVQSGHWKAELDPIDKFGQYINASTDVLVEDAAGTVLLVEIETQLANLFRHQHPMNSYDMVVVWSLGTMTSGTSQNAPWGTNRLHGFCGAQSKRYEWVGTEMGRSFPSGSCPREYPLRAAVRQRRKRQLNEPTQRTTRFTKREWRRSNHRPLRAVPRTSAYEGAPPRPSWAEASP</sequence>
<organism evidence="2 3">
    <name type="scientific">Angustibacter aerolatus</name>
    <dbReference type="NCBI Taxonomy" id="1162965"/>
    <lineage>
        <taxon>Bacteria</taxon>
        <taxon>Bacillati</taxon>
        <taxon>Actinomycetota</taxon>
        <taxon>Actinomycetes</taxon>
        <taxon>Kineosporiales</taxon>
        <taxon>Kineosporiaceae</taxon>
    </lineage>
</organism>
<gene>
    <name evidence="2" type="ORF">GCM10025868_27290</name>
</gene>
<evidence type="ECO:0000256" key="1">
    <source>
        <dbReference type="SAM" id="MobiDB-lite"/>
    </source>
</evidence>
<proteinExistence type="predicted"/>
<name>A0ABQ6JI18_9ACTN</name>
<dbReference type="EMBL" id="BSUZ01000001">
    <property type="protein sequence ID" value="GMA87479.1"/>
    <property type="molecule type" value="Genomic_DNA"/>
</dbReference>
<reference evidence="3" key="1">
    <citation type="journal article" date="2019" name="Int. J. Syst. Evol. Microbiol.">
        <title>The Global Catalogue of Microorganisms (GCM) 10K type strain sequencing project: providing services to taxonomists for standard genome sequencing and annotation.</title>
        <authorList>
            <consortium name="The Broad Institute Genomics Platform"/>
            <consortium name="The Broad Institute Genome Sequencing Center for Infectious Disease"/>
            <person name="Wu L."/>
            <person name="Ma J."/>
        </authorList>
    </citation>
    <scope>NUCLEOTIDE SEQUENCE [LARGE SCALE GENOMIC DNA]</scope>
    <source>
        <strain evidence="3">NBRC 108730</strain>
    </source>
</reference>
<protein>
    <submittedName>
        <fullName evidence="2">Uncharacterized protein</fullName>
    </submittedName>
</protein>
<evidence type="ECO:0000313" key="2">
    <source>
        <dbReference type="EMBL" id="GMA87479.1"/>
    </source>
</evidence>